<dbReference type="SMART" id="SM00563">
    <property type="entry name" value="PlsC"/>
    <property type="match status" value="1"/>
</dbReference>
<reference evidence="5" key="1">
    <citation type="journal article" date="2019" name="Int. J. Syst. Evol. Microbiol.">
        <title>The Global Catalogue of Microorganisms (GCM) 10K type strain sequencing project: providing services to taxonomists for standard genome sequencing and annotation.</title>
        <authorList>
            <consortium name="The Broad Institute Genomics Platform"/>
            <consortium name="The Broad Institute Genome Sequencing Center for Infectious Disease"/>
            <person name="Wu L."/>
            <person name="Ma J."/>
        </authorList>
    </citation>
    <scope>NUCLEOTIDE SEQUENCE [LARGE SCALE GENOMIC DNA]</scope>
    <source>
        <strain evidence="5">JCM 13008</strain>
    </source>
</reference>
<keyword evidence="2 4" id="KW-0012">Acyltransferase</keyword>
<evidence type="ECO:0000259" key="3">
    <source>
        <dbReference type="SMART" id="SM00563"/>
    </source>
</evidence>
<sequence length="265" mass="28417">MSGGVNLLGRAALAALGHRVDAWGEEHLPTDGPAILAATHVSYPDFVMIQAAALRRRRQVRFLCRHDAWEHPVAGPVLHALRHIPVDRDAPAGAYLAARRALRDGDVVGLFPEAGISYSYTVRALMPGAVSLASETGVPVIPVALWGPQRIYSVGRPVDGVEPLPDWTRRRRIDVWFGTPIRVAPDADVRAETAGLGHRLTAMLEGLQRLPHHLPQPGEAAPWYPAHLGGQAPDRTEAALLDVVPRSAVRPTWGPGCGPDGVATG</sequence>
<gene>
    <name evidence="4" type="ORF">GCM10009668_14700</name>
</gene>
<dbReference type="GO" id="GO:0016746">
    <property type="term" value="F:acyltransferase activity"/>
    <property type="evidence" value="ECO:0007669"/>
    <property type="project" value="UniProtKB-KW"/>
</dbReference>
<dbReference type="PANTHER" id="PTHR10434:SF55">
    <property type="entry name" value="POSSIBLE ACYLTRANSFERASE"/>
    <property type="match status" value="1"/>
</dbReference>
<keyword evidence="1" id="KW-0808">Transferase</keyword>
<evidence type="ECO:0000256" key="1">
    <source>
        <dbReference type="ARBA" id="ARBA00022679"/>
    </source>
</evidence>
<accession>A0ABP4EC99</accession>
<comment type="caution">
    <text evidence="4">The sequence shown here is derived from an EMBL/GenBank/DDBJ whole genome shotgun (WGS) entry which is preliminary data.</text>
</comment>
<name>A0ABP4EC99_9ACTN</name>
<organism evidence="4 5">
    <name type="scientific">Nocardioides dubius</name>
    <dbReference type="NCBI Taxonomy" id="317019"/>
    <lineage>
        <taxon>Bacteria</taxon>
        <taxon>Bacillati</taxon>
        <taxon>Actinomycetota</taxon>
        <taxon>Actinomycetes</taxon>
        <taxon>Propionibacteriales</taxon>
        <taxon>Nocardioidaceae</taxon>
        <taxon>Nocardioides</taxon>
    </lineage>
</organism>
<evidence type="ECO:0000313" key="4">
    <source>
        <dbReference type="EMBL" id="GAA1098369.1"/>
    </source>
</evidence>
<feature type="domain" description="Phospholipid/glycerol acyltransferase" evidence="3">
    <location>
        <begin position="34"/>
        <end position="148"/>
    </location>
</feature>
<dbReference type="PANTHER" id="PTHR10434">
    <property type="entry name" value="1-ACYL-SN-GLYCEROL-3-PHOSPHATE ACYLTRANSFERASE"/>
    <property type="match status" value="1"/>
</dbReference>
<protein>
    <submittedName>
        <fullName evidence="4">Lysophospholipid acyltransferase family protein</fullName>
    </submittedName>
</protein>
<proteinExistence type="predicted"/>
<dbReference type="SUPFAM" id="SSF69593">
    <property type="entry name" value="Glycerol-3-phosphate (1)-acyltransferase"/>
    <property type="match status" value="1"/>
</dbReference>
<evidence type="ECO:0000256" key="2">
    <source>
        <dbReference type="ARBA" id="ARBA00023315"/>
    </source>
</evidence>
<dbReference type="Proteomes" id="UP001501581">
    <property type="component" value="Unassembled WGS sequence"/>
</dbReference>
<dbReference type="EMBL" id="BAAALG010000006">
    <property type="protein sequence ID" value="GAA1098369.1"/>
    <property type="molecule type" value="Genomic_DNA"/>
</dbReference>
<evidence type="ECO:0000313" key="5">
    <source>
        <dbReference type="Proteomes" id="UP001501581"/>
    </source>
</evidence>
<dbReference type="Pfam" id="PF01553">
    <property type="entry name" value="Acyltransferase"/>
    <property type="match status" value="1"/>
</dbReference>
<dbReference type="CDD" id="cd07989">
    <property type="entry name" value="LPLAT_AGPAT-like"/>
    <property type="match status" value="1"/>
</dbReference>
<keyword evidence="5" id="KW-1185">Reference proteome</keyword>
<dbReference type="InterPro" id="IPR002123">
    <property type="entry name" value="Plipid/glycerol_acylTrfase"/>
</dbReference>